<dbReference type="EMBL" id="JU980160">
    <property type="protein sequence ID" value="AFJ69223.1"/>
    <property type="molecule type" value="mRNA"/>
</dbReference>
<proteinExistence type="evidence at transcript level"/>
<feature type="domain" description="Helicase C-terminal" evidence="7">
    <location>
        <begin position="117"/>
        <end position="268"/>
    </location>
</feature>
<dbReference type="GO" id="GO:0016887">
    <property type="term" value="F:ATP hydrolysis activity"/>
    <property type="evidence" value="ECO:0007669"/>
    <property type="project" value="TreeGrafter"/>
</dbReference>
<dbReference type="Pfam" id="PF09111">
    <property type="entry name" value="SLIDE"/>
    <property type="match status" value="1"/>
</dbReference>
<dbReference type="PROSITE" id="PS50090">
    <property type="entry name" value="MYB_LIKE"/>
    <property type="match status" value="1"/>
</dbReference>
<evidence type="ECO:0000256" key="2">
    <source>
        <dbReference type="ARBA" id="ARBA00009687"/>
    </source>
</evidence>
<dbReference type="CDD" id="cd18793">
    <property type="entry name" value="SF2_C_SNF"/>
    <property type="match status" value="1"/>
</dbReference>
<protein>
    <submittedName>
        <fullName evidence="8">Atpase-like protein</fullName>
    </submittedName>
</protein>
<dbReference type="GO" id="GO:0000785">
    <property type="term" value="C:chromatin"/>
    <property type="evidence" value="ECO:0007669"/>
    <property type="project" value="TreeGrafter"/>
</dbReference>
<dbReference type="InterPro" id="IPR001650">
    <property type="entry name" value="Helicase_C-like"/>
</dbReference>
<comment type="similarity">
    <text evidence="2">Belongs to the SNF2/RAD54 helicase family. ISWI subfamily.</text>
</comment>
<dbReference type="InterPro" id="IPR027417">
    <property type="entry name" value="P-loop_NTPase"/>
</dbReference>
<dbReference type="SUPFAM" id="SSF52540">
    <property type="entry name" value="P-loop containing nucleoside triphosphate hydrolases"/>
    <property type="match status" value="1"/>
</dbReference>
<dbReference type="InterPro" id="IPR001005">
    <property type="entry name" value="SANT/Myb"/>
</dbReference>
<dbReference type="GO" id="GO:0140658">
    <property type="term" value="F:ATP-dependent chromatin remodeler activity"/>
    <property type="evidence" value="ECO:0007669"/>
    <property type="project" value="TreeGrafter"/>
</dbReference>
<dbReference type="GO" id="GO:0031491">
    <property type="term" value="F:nucleosome binding"/>
    <property type="evidence" value="ECO:0007669"/>
    <property type="project" value="InterPro"/>
</dbReference>
<dbReference type="Pfam" id="PF00271">
    <property type="entry name" value="Helicase_C"/>
    <property type="match status" value="1"/>
</dbReference>
<dbReference type="InterPro" id="IPR009057">
    <property type="entry name" value="Homeodomain-like_sf"/>
</dbReference>
<feature type="compositionally biased region" description="Acidic residues" evidence="5">
    <location>
        <begin position="692"/>
        <end position="727"/>
    </location>
</feature>
<dbReference type="InterPro" id="IPR015195">
    <property type="entry name" value="SLIDE"/>
</dbReference>
<evidence type="ECO:0000256" key="4">
    <source>
        <dbReference type="ARBA" id="ARBA00023242"/>
    </source>
</evidence>
<dbReference type="GO" id="GO:0034728">
    <property type="term" value="P:nucleosome organization"/>
    <property type="evidence" value="ECO:0007669"/>
    <property type="project" value="TreeGrafter"/>
</dbReference>
<dbReference type="PANTHER" id="PTHR45623">
    <property type="entry name" value="CHROMODOMAIN-HELICASE-DNA-BINDING PROTEIN 3-RELATED-RELATED"/>
    <property type="match status" value="1"/>
</dbReference>
<evidence type="ECO:0000259" key="7">
    <source>
        <dbReference type="PROSITE" id="PS51194"/>
    </source>
</evidence>
<organism evidence="8">
    <name type="scientific">Nannochloropsis gaditana (strain CCMP526)</name>
    <name type="common">Green microalga</name>
    <name type="synonym">Microchloropsis gaditana</name>
    <dbReference type="NCBI Taxonomy" id="1093141"/>
    <lineage>
        <taxon>Eukaryota</taxon>
        <taxon>Sar</taxon>
        <taxon>Stramenopiles</taxon>
        <taxon>Ochrophyta</taxon>
        <taxon>Eustigmatophyceae</taxon>
        <taxon>Eustigmatales</taxon>
        <taxon>Monodopsidaceae</taxon>
        <taxon>Nannochloropsis</taxon>
    </lineage>
</organism>
<dbReference type="PROSITE" id="PS51194">
    <property type="entry name" value="HELICASE_CTER"/>
    <property type="match status" value="1"/>
</dbReference>
<dbReference type="Pfam" id="PF00176">
    <property type="entry name" value="SNF2-rel_dom"/>
    <property type="match status" value="1"/>
</dbReference>
<dbReference type="SUPFAM" id="SSF46689">
    <property type="entry name" value="Homeodomain-like"/>
    <property type="match status" value="1"/>
</dbReference>
<evidence type="ECO:0000256" key="5">
    <source>
        <dbReference type="SAM" id="MobiDB-lite"/>
    </source>
</evidence>
<dbReference type="GO" id="GO:0005634">
    <property type="term" value="C:nucleus"/>
    <property type="evidence" value="ECO:0007669"/>
    <property type="project" value="UniProtKB-SubCell"/>
</dbReference>
<dbReference type="InterPro" id="IPR036306">
    <property type="entry name" value="ISWI_HAND-dom_sf"/>
</dbReference>
<dbReference type="GO" id="GO:0042393">
    <property type="term" value="F:histone binding"/>
    <property type="evidence" value="ECO:0007669"/>
    <property type="project" value="TreeGrafter"/>
</dbReference>
<dbReference type="GO" id="GO:0005524">
    <property type="term" value="F:ATP binding"/>
    <property type="evidence" value="ECO:0007669"/>
    <property type="project" value="InterPro"/>
</dbReference>
<dbReference type="Pfam" id="PF09110">
    <property type="entry name" value="HAND"/>
    <property type="match status" value="1"/>
</dbReference>
<comment type="subcellular location">
    <subcellularLocation>
        <location evidence="1">Nucleus</location>
    </subcellularLocation>
</comment>
<dbReference type="InterPro" id="IPR000330">
    <property type="entry name" value="SNF2_N"/>
</dbReference>
<evidence type="ECO:0000256" key="1">
    <source>
        <dbReference type="ARBA" id="ARBA00004123"/>
    </source>
</evidence>
<dbReference type="Gene3D" id="1.10.10.60">
    <property type="entry name" value="Homeodomain-like"/>
    <property type="match status" value="2"/>
</dbReference>
<sequence length="756" mass="87590">MSGEGGNENVIRKLHQVLKPFMLRRVKGEVEKDLPPKKETKLYIGMTDMQRDWYRKILRRDGAQLNMLGGTDRLRLLNILMQLRKVCNHPYLFEGAEPGPPYIDGPHIWEHCGKMILLDKLLPRLKAQGSRVLIFCQMTRQLDILEDYLRLKGHLYCRIDGSTKGEDRDNAVERFNQPNSAQFCFLLSTRAGGLGINHATADTVILYDSDWNPQVDLQAMDRAHRIGQTKQVRVFRFITEGTVEEKIVERADRKLFLDAAVIQQGRLAEKHNSVSKDELLHMVKFGADEILNAAGKGFTDEDIDLILRKGEAKTEEQTAKYQQNVQHNLAKFTLLDDTEERNLFEFEGKDYSNKRKDGLVFDMGQRERRPTMNYDVDSYYRSAMKGGTGARGDKEGSTKRPRRLVLPEHQFFNRPRLQQLHEKEQALALKRQARWAFIKELRAGRKAAVAQLAAGEAPEDVARDLEEELNDGRFDLPPEEQEERKALMEEGFKNWSRKDLRTLVTSIERFGRADRASILRETAAETGKDENEVTAYYDTFTARMKELPNWQALQDRIRRGEARIARNKQIKEALERKVAGHKNPLQTLTLNYQGGIGKQQQGRLWTDEEDIFLLILMHKFEYGNWERIRMEIRKSEKFCFDWFFKSRSPQELNKRGDTLIKLIEREYGEAEGGSGRKSYSSQRRNKRKREEEGEAAGEDEEDEDEMEIEDDEMEDEGEEDYGQDEESLASGVVSESTQKSTRSKEGSGMHKKKWSY</sequence>
<dbReference type="InterPro" id="IPR049730">
    <property type="entry name" value="SNF2/RAD54-like_C"/>
</dbReference>
<feature type="domain" description="Myb-like" evidence="6">
    <location>
        <begin position="605"/>
        <end position="660"/>
    </location>
</feature>
<accession>I2CQP0</accession>
<dbReference type="Gene3D" id="3.40.50.300">
    <property type="entry name" value="P-loop containing nucleotide triphosphate hydrolases"/>
    <property type="match status" value="1"/>
</dbReference>
<evidence type="ECO:0000256" key="3">
    <source>
        <dbReference type="ARBA" id="ARBA00022801"/>
    </source>
</evidence>
<dbReference type="GO" id="GO:0003677">
    <property type="term" value="F:DNA binding"/>
    <property type="evidence" value="ECO:0007669"/>
    <property type="project" value="InterPro"/>
</dbReference>
<dbReference type="PANTHER" id="PTHR45623:SF49">
    <property type="entry name" value="SWI_SNF-RELATED MATRIX-ASSOCIATED ACTIN-DEPENDENT REGULATOR OF CHROMATIN SUBFAMILY A MEMBER 5"/>
    <property type="match status" value="1"/>
</dbReference>
<reference evidence="8" key="2">
    <citation type="journal article" date="2012" name="Nat. Commun.">
        <title>Draft genome sequence and genetic transformation of the oleaginous alga Nannochloropis gaditana.</title>
        <authorList>
            <person name="Radakovits R."/>
            <person name="Jinkerson R.E."/>
            <person name="Fuerstenberg S.I."/>
            <person name="Tae H."/>
            <person name="Settlage R.E."/>
            <person name="Boore J.L."/>
            <person name="Posewitz M.C."/>
        </authorList>
    </citation>
    <scope>NUCLEOTIDE SEQUENCE</scope>
    <source>
        <strain evidence="8">CCMP526</strain>
    </source>
</reference>
<dbReference type="SUPFAM" id="SSF101224">
    <property type="entry name" value="HAND domain of the nucleosome remodeling ATPase ISWI"/>
    <property type="match status" value="1"/>
</dbReference>
<evidence type="ECO:0000259" key="6">
    <source>
        <dbReference type="PROSITE" id="PS50090"/>
    </source>
</evidence>
<name>I2CQP0_NANGC</name>
<keyword evidence="3" id="KW-0378">Hydrolase</keyword>
<gene>
    <name evidence="8" type="ORF">NGATSA_3002100</name>
</gene>
<dbReference type="CDD" id="cd00167">
    <property type="entry name" value="SANT"/>
    <property type="match status" value="1"/>
</dbReference>
<reference evidence="8" key="1">
    <citation type="journal article" date="2012" name="Bioengineered">
        <title>Additional insights into the genome of the oleaginous model alga Nannochloropsis gaditana.</title>
        <authorList>
            <person name="Jinkerson R.E."/>
            <person name="Radakovits R."/>
            <person name="Posewitz M.C."/>
        </authorList>
    </citation>
    <scope>NUCLEOTIDE SEQUENCE</scope>
    <source>
        <strain evidence="8">CCMP526</strain>
    </source>
</reference>
<feature type="region of interest" description="Disordered" evidence="5">
    <location>
        <begin position="671"/>
        <end position="756"/>
    </location>
</feature>
<dbReference type="Gene3D" id="1.10.1040.30">
    <property type="entry name" value="ISWI, HAND domain"/>
    <property type="match status" value="1"/>
</dbReference>
<keyword evidence="4" id="KW-0539">Nucleus</keyword>
<dbReference type="InterPro" id="IPR015194">
    <property type="entry name" value="ISWI_HAND-dom"/>
</dbReference>
<dbReference type="SMART" id="SM00490">
    <property type="entry name" value="HELICc"/>
    <property type="match status" value="1"/>
</dbReference>
<dbReference type="AlphaFoldDB" id="I2CQP0"/>
<evidence type="ECO:0000313" key="8">
    <source>
        <dbReference type="EMBL" id="AFJ69223.1"/>
    </source>
</evidence>
<dbReference type="FunFam" id="3.40.50.300:FF:000082">
    <property type="entry name" value="ISWI chromatin remodeling complex ATPase ISW1"/>
    <property type="match status" value="1"/>
</dbReference>